<feature type="domain" description="KA1" evidence="13">
    <location>
        <begin position="1050"/>
        <end position="1100"/>
    </location>
</feature>
<dbReference type="PANTHER" id="PTHR24346:SF82">
    <property type="entry name" value="KP78A-RELATED"/>
    <property type="match status" value="1"/>
</dbReference>
<dbReference type="InterPro" id="IPR000719">
    <property type="entry name" value="Prot_kinase_dom"/>
</dbReference>
<evidence type="ECO:0000256" key="4">
    <source>
        <dbReference type="ARBA" id="ARBA00022679"/>
    </source>
</evidence>
<sequence>MPSTQPTGTSISAPVAIDNRYYTDLVSKDLPPTLIIEEAQTTNSNSAVEQSHQQNPQHDEQRKLLHRTGKTGENFNTVGSGSLSSNEDFEQFHPASDILEIDSSLIGSEIDEQLLQVEQLGPTILCDSPVPLELPVYSPPDGDALSEAIMAIKADTRENSQISQKQQEASAKQRPPTHKNSNHQQKQPQKIQSTNSNSSPAPVITTSDPNGENIANNHMANNQHVKVKPKKILGNYTLTKTLGAGSMGKVKLAVHSLTNEKLAVKIIPRIVPSDKETKDKDPSAKEDNKETRTIREAAIMLLLHHPYIVQLKEVMVLPDYYYMFFEYVNGGQMLDYIISHGKLKEKHARKFARQIASALDLKIENILISKNGSIKIIDFGLSNLYSPRGHLSTFCGSLYFAAPELLNAKLYTGPEVDVWSFGIVLYVLVCGKVPFDDQSMPALHAKIKRGVVEYPGWLSSDCKHLLSRMLVTNPAHRASLAEVMNHQWMNKGYDEPPANDLPQRYPLTLPLDPEVIRGMTGFEFGTEQEIRSKLEAIIKSDSYQNSIRVHQYNQATSSNNSNSQELKKKSSGFDFYRKKLAGTSSNTLQDDKAITADPNQAVHPLISIYYLVKEKMERDHQIQLGLTPKFGSSSSSLEAGTMHIPHIPVPDPSHSGNVNGYDSTIRGTGISNPNSPMVRRATVPSGTRPRSRTNGESELNNMVSVPPAVDETEIPEEDETSGELNYGKKSNEHSNNSNSGGGLIRRLSIAIGNQVRETLPSPTSGSSSPRNSEHRRHGSSPKREGSSHLSTRITNMLSRATSVSEAEYRRHRSRNSIGGNRLGGALKIPGSKAPVGALPQVDTTPLITSPTSPNRSSFHQAASSSSSSSRNYHQRSTSTSGAIMMKTVTGNSKSSKEPKTNDNDFNFPPSSSPHSPLPGGKADSYIRPVFLKGLFSVATTSTKPPSTIRQDLIRVLERIGVKWREGRGGFESGLTNHHHAHFSRNDRRSSVSSAHSGGSTTPSLYKDSYIQGQDLEFSSDGEVRLSLSTSNEDRDQAIISSNYNKGQGTANVTDLVVRFEIFIVKVPLLLGVHGLQFRRVAGDPWQYKNMCSKILGELKL</sequence>
<dbReference type="FunFam" id="1.10.510.10:FF:000571">
    <property type="entry name" value="Maternal embryonic leucine zipper kinase"/>
    <property type="match status" value="1"/>
</dbReference>
<feature type="compositionally biased region" description="Low complexity" evidence="11">
    <location>
        <begin position="990"/>
        <end position="999"/>
    </location>
</feature>
<evidence type="ECO:0000256" key="1">
    <source>
        <dbReference type="ARBA" id="ARBA00010791"/>
    </source>
</evidence>
<feature type="compositionally biased region" description="Polar residues" evidence="11">
    <location>
        <begin position="841"/>
        <end position="855"/>
    </location>
</feature>
<evidence type="ECO:0000259" key="13">
    <source>
        <dbReference type="PROSITE" id="PS50032"/>
    </source>
</evidence>
<dbReference type="GO" id="GO:0004674">
    <property type="term" value="F:protein serine/threonine kinase activity"/>
    <property type="evidence" value="ECO:0007669"/>
    <property type="project" value="UniProtKB-KW"/>
</dbReference>
<keyword evidence="7 10" id="KW-0067">ATP-binding</keyword>
<evidence type="ECO:0000256" key="10">
    <source>
        <dbReference type="PROSITE-ProRule" id="PRU10141"/>
    </source>
</evidence>
<evidence type="ECO:0000256" key="6">
    <source>
        <dbReference type="ARBA" id="ARBA00022777"/>
    </source>
</evidence>
<dbReference type="GO" id="GO:0005737">
    <property type="term" value="C:cytoplasm"/>
    <property type="evidence" value="ECO:0007669"/>
    <property type="project" value="TreeGrafter"/>
</dbReference>
<feature type="compositionally biased region" description="Acidic residues" evidence="11">
    <location>
        <begin position="710"/>
        <end position="721"/>
    </location>
</feature>
<dbReference type="InterPro" id="IPR028375">
    <property type="entry name" value="KA1/Ssp2_C"/>
</dbReference>
<feature type="compositionally biased region" description="Polar residues" evidence="11">
    <location>
        <begin position="42"/>
        <end position="56"/>
    </location>
</feature>
<feature type="binding site" evidence="10">
    <location>
        <position position="265"/>
    </location>
    <ligand>
        <name>ATP</name>
        <dbReference type="ChEBI" id="CHEBI:30616"/>
    </ligand>
</feature>
<name>A0A9N9FXL6_9GLOM</name>
<feature type="compositionally biased region" description="Polar residues" evidence="11">
    <location>
        <begin position="787"/>
        <end position="804"/>
    </location>
</feature>
<protein>
    <recommendedName>
        <fullName evidence="2">non-specific serine/threonine protein kinase</fullName>
        <ecNumber evidence="2">2.7.11.1</ecNumber>
    </recommendedName>
</protein>
<feature type="region of interest" description="Disordered" evidence="11">
    <location>
        <begin position="756"/>
        <end position="921"/>
    </location>
</feature>
<dbReference type="InterPro" id="IPR001772">
    <property type="entry name" value="KA1_dom"/>
</dbReference>
<evidence type="ECO:0000256" key="9">
    <source>
        <dbReference type="ARBA" id="ARBA00048679"/>
    </source>
</evidence>
<dbReference type="SUPFAM" id="SSF56112">
    <property type="entry name" value="Protein kinase-like (PK-like)"/>
    <property type="match status" value="1"/>
</dbReference>
<evidence type="ECO:0000256" key="2">
    <source>
        <dbReference type="ARBA" id="ARBA00012513"/>
    </source>
</evidence>
<keyword evidence="6" id="KW-0418">Kinase</keyword>
<dbReference type="Gene3D" id="3.30.310.80">
    <property type="entry name" value="Kinase associated domain 1, KA1"/>
    <property type="match status" value="1"/>
</dbReference>
<evidence type="ECO:0000256" key="11">
    <source>
        <dbReference type="SAM" id="MobiDB-lite"/>
    </source>
</evidence>
<dbReference type="Pfam" id="PF00069">
    <property type="entry name" value="Pkinase"/>
    <property type="match status" value="1"/>
</dbReference>
<dbReference type="InterPro" id="IPR011009">
    <property type="entry name" value="Kinase-like_dom_sf"/>
</dbReference>
<dbReference type="EMBL" id="CAJVPS010002240">
    <property type="protein sequence ID" value="CAG8563370.1"/>
    <property type="molecule type" value="Genomic_DNA"/>
</dbReference>
<comment type="catalytic activity">
    <reaction evidence="9">
        <text>L-seryl-[protein] + ATP = O-phospho-L-seryl-[protein] + ADP + H(+)</text>
        <dbReference type="Rhea" id="RHEA:17989"/>
        <dbReference type="Rhea" id="RHEA-COMP:9863"/>
        <dbReference type="Rhea" id="RHEA-COMP:11604"/>
        <dbReference type="ChEBI" id="CHEBI:15378"/>
        <dbReference type="ChEBI" id="CHEBI:29999"/>
        <dbReference type="ChEBI" id="CHEBI:30616"/>
        <dbReference type="ChEBI" id="CHEBI:83421"/>
        <dbReference type="ChEBI" id="CHEBI:456216"/>
        <dbReference type="EC" id="2.7.11.1"/>
    </reaction>
</comment>
<keyword evidence="5 10" id="KW-0547">Nucleotide-binding</keyword>
<feature type="region of interest" description="Disordered" evidence="11">
    <location>
        <begin position="42"/>
        <end position="61"/>
    </location>
</feature>
<dbReference type="PROSITE" id="PS50011">
    <property type="entry name" value="PROTEIN_KINASE_DOM"/>
    <property type="match status" value="1"/>
</dbReference>
<evidence type="ECO:0000256" key="3">
    <source>
        <dbReference type="ARBA" id="ARBA00022527"/>
    </source>
</evidence>
<comment type="similarity">
    <text evidence="1">Belongs to the protein kinase superfamily. CAMK Ser/Thr protein kinase family. NIM1 subfamily.</text>
</comment>
<dbReference type="SMART" id="SM00220">
    <property type="entry name" value="S_TKc"/>
    <property type="match status" value="1"/>
</dbReference>
<dbReference type="OrthoDB" id="193931at2759"/>
<evidence type="ECO:0000313" key="15">
    <source>
        <dbReference type="Proteomes" id="UP000789508"/>
    </source>
</evidence>
<dbReference type="PANTHER" id="PTHR24346">
    <property type="entry name" value="MAP/MICROTUBULE AFFINITY-REGULATING KINASE"/>
    <property type="match status" value="1"/>
</dbReference>
<dbReference type="CDD" id="cd12121">
    <property type="entry name" value="MARK_C_like"/>
    <property type="match status" value="1"/>
</dbReference>
<feature type="compositionally biased region" description="Polar residues" evidence="11">
    <location>
        <begin position="159"/>
        <end position="170"/>
    </location>
</feature>
<comment type="caution">
    <text evidence="14">The sequence shown here is derived from an EMBL/GenBank/DDBJ whole genome shotgun (WGS) entry which is preliminary data.</text>
</comment>
<feature type="compositionally biased region" description="Low complexity" evidence="11">
    <location>
        <begin position="908"/>
        <end position="918"/>
    </location>
</feature>
<feature type="compositionally biased region" description="Low complexity" evidence="11">
    <location>
        <begin position="856"/>
        <end position="878"/>
    </location>
</feature>
<dbReference type="AlphaFoldDB" id="A0A9N9FXL6"/>
<dbReference type="EC" id="2.7.11.1" evidence="2"/>
<feature type="compositionally biased region" description="Polar residues" evidence="11">
    <location>
        <begin position="182"/>
        <end position="224"/>
    </location>
</feature>
<gene>
    <name evidence="14" type="ORF">ALEPTO_LOCUS6457</name>
</gene>
<proteinExistence type="inferred from homology"/>
<feature type="region of interest" description="Disordered" evidence="11">
    <location>
        <begin position="156"/>
        <end position="225"/>
    </location>
</feature>
<dbReference type="Pfam" id="PF02149">
    <property type="entry name" value="KA1"/>
    <property type="match status" value="1"/>
</dbReference>
<evidence type="ECO:0000256" key="7">
    <source>
        <dbReference type="ARBA" id="ARBA00022840"/>
    </source>
</evidence>
<dbReference type="GO" id="GO:0005524">
    <property type="term" value="F:ATP binding"/>
    <property type="evidence" value="ECO:0007669"/>
    <property type="project" value="UniProtKB-UniRule"/>
</dbReference>
<feature type="region of interest" description="Disordered" evidence="11">
    <location>
        <begin position="667"/>
        <end position="743"/>
    </location>
</feature>
<dbReference type="GO" id="GO:0000226">
    <property type="term" value="P:microtubule cytoskeleton organization"/>
    <property type="evidence" value="ECO:0007669"/>
    <property type="project" value="TreeGrafter"/>
</dbReference>
<dbReference type="InterPro" id="IPR017441">
    <property type="entry name" value="Protein_kinase_ATP_BS"/>
</dbReference>
<evidence type="ECO:0000313" key="14">
    <source>
        <dbReference type="EMBL" id="CAG8563370.1"/>
    </source>
</evidence>
<comment type="catalytic activity">
    <reaction evidence="8">
        <text>L-threonyl-[protein] + ATP = O-phospho-L-threonyl-[protein] + ADP + H(+)</text>
        <dbReference type="Rhea" id="RHEA:46608"/>
        <dbReference type="Rhea" id="RHEA-COMP:11060"/>
        <dbReference type="Rhea" id="RHEA-COMP:11605"/>
        <dbReference type="ChEBI" id="CHEBI:15378"/>
        <dbReference type="ChEBI" id="CHEBI:30013"/>
        <dbReference type="ChEBI" id="CHEBI:30616"/>
        <dbReference type="ChEBI" id="CHEBI:61977"/>
        <dbReference type="ChEBI" id="CHEBI:456216"/>
        <dbReference type="EC" id="2.7.11.1"/>
    </reaction>
</comment>
<feature type="region of interest" description="Disordered" evidence="11">
    <location>
        <begin position="972"/>
        <end position="1006"/>
    </location>
</feature>
<accession>A0A9N9FXL6</accession>
<dbReference type="PROSITE" id="PS50032">
    <property type="entry name" value="KA1"/>
    <property type="match status" value="1"/>
</dbReference>
<keyword evidence="15" id="KW-1185">Reference proteome</keyword>
<feature type="domain" description="Protein kinase" evidence="12">
    <location>
        <begin position="236"/>
        <end position="489"/>
    </location>
</feature>
<dbReference type="GO" id="GO:0035556">
    <property type="term" value="P:intracellular signal transduction"/>
    <property type="evidence" value="ECO:0007669"/>
    <property type="project" value="TreeGrafter"/>
</dbReference>
<reference evidence="14" key="1">
    <citation type="submission" date="2021-06" db="EMBL/GenBank/DDBJ databases">
        <authorList>
            <person name="Kallberg Y."/>
            <person name="Tangrot J."/>
            <person name="Rosling A."/>
        </authorList>
    </citation>
    <scope>NUCLEOTIDE SEQUENCE</scope>
    <source>
        <strain evidence="14">FL130A</strain>
    </source>
</reference>
<evidence type="ECO:0000256" key="5">
    <source>
        <dbReference type="ARBA" id="ARBA00022741"/>
    </source>
</evidence>
<dbReference type="Gene3D" id="1.10.510.10">
    <property type="entry name" value="Transferase(Phosphotransferase) domain 1"/>
    <property type="match status" value="1"/>
</dbReference>
<feature type="compositionally biased region" description="Polar residues" evidence="11">
    <location>
        <begin position="692"/>
        <end position="703"/>
    </location>
</feature>
<dbReference type="PROSITE" id="PS00107">
    <property type="entry name" value="PROTEIN_KINASE_ATP"/>
    <property type="match status" value="1"/>
</dbReference>
<feature type="compositionally biased region" description="Low complexity" evidence="11">
    <location>
        <begin position="760"/>
        <end position="770"/>
    </location>
</feature>
<dbReference type="SUPFAM" id="SSF103243">
    <property type="entry name" value="KA1-like"/>
    <property type="match status" value="1"/>
</dbReference>
<keyword evidence="3" id="KW-0723">Serine/threonine-protein kinase</keyword>
<organism evidence="14 15">
    <name type="scientific">Ambispora leptoticha</name>
    <dbReference type="NCBI Taxonomy" id="144679"/>
    <lineage>
        <taxon>Eukaryota</taxon>
        <taxon>Fungi</taxon>
        <taxon>Fungi incertae sedis</taxon>
        <taxon>Mucoromycota</taxon>
        <taxon>Glomeromycotina</taxon>
        <taxon>Glomeromycetes</taxon>
        <taxon>Archaeosporales</taxon>
        <taxon>Ambisporaceae</taxon>
        <taxon>Ambispora</taxon>
    </lineage>
</organism>
<dbReference type="Proteomes" id="UP000789508">
    <property type="component" value="Unassembled WGS sequence"/>
</dbReference>
<evidence type="ECO:0000259" key="12">
    <source>
        <dbReference type="PROSITE" id="PS50011"/>
    </source>
</evidence>
<keyword evidence="4" id="KW-0808">Transferase</keyword>
<evidence type="ECO:0000256" key="8">
    <source>
        <dbReference type="ARBA" id="ARBA00047899"/>
    </source>
</evidence>